<dbReference type="EMBL" id="CAMGYJ010000002">
    <property type="protein sequence ID" value="CAI0384032.1"/>
    <property type="molecule type" value="Genomic_DNA"/>
</dbReference>
<evidence type="ECO:0000313" key="3">
    <source>
        <dbReference type="Proteomes" id="UP001154282"/>
    </source>
</evidence>
<reference evidence="2" key="1">
    <citation type="submission" date="2022-08" db="EMBL/GenBank/DDBJ databases">
        <authorList>
            <person name="Gutierrez-Valencia J."/>
        </authorList>
    </citation>
    <scope>NUCLEOTIDE SEQUENCE</scope>
</reference>
<dbReference type="AlphaFoldDB" id="A0AAV0HFQ1"/>
<organism evidence="2 3">
    <name type="scientific">Linum tenue</name>
    <dbReference type="NCBI Taxonomy" id="586396"/>
    <lineage>
        <taxon>Eukaryota</taxon>
        <taxon>Viridiplantae</taxon>
        <taxon>Streptophyta</taxon>
        <taxon>Embryophyta</taxon>
        <taxon>Tracheophyta</taxon>
        <taxon>Spermatophyta</taxon>
        <taxon>Magnoliopsida</taxon>
        <taxon>eudicotyledons</taxon>
        <taxon>Gunneridae</taxon>
        <taxon>Pentapetalae</taxon>
        <taxon>rosids</taxon>
        <taxon>fabids</taxon>
        <taxon>Malpighiales</taxon>
        <taxon>Linaceae</taxon>
        <taxon>Linum</taxon>
    </lineage>
</organism>
<dbReference type="Proteomes" id="UP001154282">
    <property type="component" value="Unassembled WGS sequence"/>
</dbReference>
<dbReference type="PANTHER" id="PTHR35546:SF130">
    <property type="entry name" value="EXPRESSED PROTEIN"/>
    <property type="match status" value="1"/>
</dbReference>
<feature type="domain" description="F-box protein At3g26010-like beta-propeller" evidence="1">
    <location>
        <begin position="11"/>
        <end position="209"/>
    </location>
</feature>
<sequence>EQAFPYYEYRFRVVCLYQADADLPRQDIKLDVFCSESEKWTKDALVCHDRIRSGRRSVISCNGELFWKYHEFTNPPTDNFVVGFNPFRLDMPPTYVDVSAFHLKPKWYISGSQGKLHVIAVENETELVRLSVWRLEQDGKSWTKQREGLVSKVSNYCNYEVGGCYEPFLHPHNPEIVFFSPVTGKYKNALLCCDLGREELVLCAKLERQPDVHHLRVFQPRVSCWTTPIPRYKGLQGSYWVPSSSEAIPPSLHSLSNW</sequence>
<protein>
    <recommendedName>
        <fullName evidence="1">F-box protein At3g26010-like beta-propeller domain-containing protein</fullName>
    </recommendedName>
</protein>
<proteinExistence type="predicted"/>
<feature type="non-terminal residue" evidence="2">
    <location>
        <position position="1"/>
    </location>
</feature>
<dbReference type="PANTHER" id="PTHR35546">
    <property type="entry name" value="F-BOX PROTEIN INTERACTION DOMAIN PROTEIN-RELATED"/>
    <property type="match status" value="1"/>
</dbReference>
<comment type="caution">
    <text evidence="2">The sequence shown here is derived from an EMBL/GenBank/DDBJ whole genome shotgun (WGS) entry which is preliminary data.</text>
</comment>
<dbReference type="InterPro" id="IPR056592">
    <property type="entry name" value="Beta-prop_At3g26010-like"/>
</dbReference>
<gene>
    <name evidence="2" type="ORF">LITE_LOCUS4259</name>
</gene>
<evidence type="ECO:0000313" key="2">
    <source>
        <dbReference type="EMBL" id="CAI0384032.1"/>
    </source>
</evidence>
<dbReference type="Pfam" id="PF24750">
    <property type="entry name" value="b-prop_At3g26010-like"/>
    <property type="match status" value="1"/>
</dbReference>
<evidence type="ECO:0000259" key="1">
    <source>
        <dbReference type="Pfam" id="PF24750"/>
    </source>
</evidence>
<keyword evidence="3" id="KW-1185">Reference proteome</keyword>
<dbReference type="InterPro" id="IPR055290">
    <property type="entry name" value="At3g26010-like"/>
</dbReference>
<accession>A0AAV0HFQ1</accession>
<name>A0AAV0HFQ1_9ROSI</name>